<gene>
    <name evidence="1" type="ORF">KSP40_PGU021244</name>
</gene>
<sequence length="122" mass="13651">MEIAREYDELGGEIVLEKIDSAYQESGSDAYKAADILGAELVDPEESPNSYGKKRSAHKKKKWVATSTDMVSGVIGKDHWKSASSCSDRRRGWCDPMKAKEQRAVWAYSCEGAVEFYVFNAF</sequence>
<keyword evidence="2" id="KW-1185">Reference proteome</keyword>
<dbReference type="Proteomes" id="UP001412067">
    <property type="component" value="Unassembled WGS sequence"/>
</dbReference>
<organism evidence="1 2">
    <name type="scientific">Platanthera guangdongensis</name>
    <dbReference type="NCBI Taxonomy" id="2320717"/>
    <lineage>
        <taxon>Eukaryota</taxon>
        <taxon>Viridiplantae</taxon>
        <taxon>Streptophyta</taxon>
        <taxon>Embryophyta</taxon>
        <taxon>Tracheophyta</taxon>
        <taxon>Spermatophyta</taxon>
        <taxon>Magnoliopsida</taxon>
        <taxon>Liliopsida</taxon>
        <taxon>Asparagales</taxon>
        <taxon>Orchidaceae</taxon>
        <taxon>Orchidoideae</taxon>
        <taxon>Orchideae</taxon>
        <taxon>Orchidinae</taxon>
        <taxon>Platanthera</taxon>
    </lineage>
</organism>
<reference evidence="1 2" key="1">
    <citation type="journal article" date="2022" name="Nat. Plants">
        <title>Genomes of leafy and leafless Platanthera orchids illuminate the evolution of mycoheterotrophy.</title>
        <authorList>
            <person name="Li M.H."/>
            <person name="Liu K.W."/>
            <person name="Li Z."/>
            <person name="Lu H.C."/>
            <person name="Ye Q.L."/>
            <person name="Zhang D."/>
            <person name="Wang J.Y."/>
            <person name="Li Y.F."/>
            <person name="Zhong Z.M."/>
            <person name="Liu X."/>
            <person name="Yu X."/>
            <person name="Liu D.K."/>
            <person name="Tu X.D."/>
            <person name="Liu B."/>
            <person name="Hao Y."/>
            <person name="Liao X.Y."/>
            <person name="Jiang Y.T."/>
            <person name="Sun W.H."/>
            <person name="Chen J."/>
            <person name="Chen Y.Q."/>
            <person name="Ai Y."/>
            <person name="Zhai J.W."/>
            <person name="Wu S.S."/>
            <person name="Zhou Z."/>
            <person name="Hsiao Y.Y."/>
            <person name="Wu W.L."/>
            <person name="Chen Y.Y."/>
            <person name="Lin Y.F."/>
            <person name="Hsu J.L."/>
            <person name="Li C.Y."/>
            <person name="Wang Z.W."/>
            <person name="Zhao X."/>
            <person name="Zhong W.Y."/>
            <person name="Ma X.K."/>
            <person name="Ma L."/>
            <person name="Huang J."/>
            <person name="Chen G.Z."/>
            <person name="Huang M.Z."/>
            <person name="Huang L."/>
            <person name="Peng D.H."/>
            <person name="Luo Y.B."/>
            <person name="Zou S.Q."/>
            <person name="Chen S.P."/>
            <person name="Lan S."/>
            <person name="Tsai W.C."/>
            <person name="Van de Peer Y."/>
            <person name="Liu Z.J."/>
        </authorList>
    </citation>
    <scope>NUCLEOTIDE SEQUENCE [LARGE SCALE GENOMIC DNA]</scope>
    <source>
        <strain evidence="1">Lor288</strain>
    </source>
</reference>
<name>A0ABR2MSD3_9ASPA</name>
<protein>
    <submittedName>
        <fullName evidence="1">Uncharacterized protein</fullName>
    </submittedName>
</protein>
<accession>A0ABR2MSD3</accession>
<comment type="caution">
    <text evidence="1">The sequence shown here is derived from an EMBL/GenBank/DDBJ whole genome shotgun (WGS) entry which is preliminary data.</text>
</comment>
<evidence type="ECO:0000313" key="1">
    <source>
        <dbReference type="EMBL" id="KAK8966594.1"/>
    </source>
</evidence>
<dbReference type="EMBL" id="JBBWWR010000005">
    <property type="protein sequence ID" value="KAK8966594.1"/>
    <property type="molecule type" value="Genomic_DNA"/>
</dbReference>
<proteinExistence type="predicted"/>
<evidence type="ECO:0000313" key="2">
    <source>
        <dbReference type="Proteomes" id="UP001412067"/>
    </source>
</evidence>